<evidence type="ECO:0000259" key="7">
    <source>
        <dbReference type="Pfam" id="PF07980"/>
    </source>
</evidence>
<feature type="chain" id="PRO_5013269399" evidence="6">
    <location>
        <begin position="25"/>
        <end position="505"/>
    </location>
</feature>
<dbReference type="Pfam" id="PF14322">
    <property type="entry name" value="SusD-like_3"/>
    <property type="match status" value="1"/>
</dbReference>
<evidence type="ECO:0000259" key="8">
    <source>
        <dbReference type="Pfam" id="PF14322"/>
    </source>
</evidence>
<evidence type="ECO:0000313" key="10">
    <source>
        <dbReference type="Proteomes" id="UP000185003"/>
    </source>
</evidence>
<comment type="subcellular location">
    <subcellularLocation>
        <location evidence="1">Cell outer membrane</location>
    </subcellularLocation>
</comment>
<reference evidence="9 10" key="1">
    <citation type="submission" date="2016-11" db="EMBL/GenBank/DDBJ databases">
        <authorList>
            <person name="Jaros S."/>
            <person name="Januszkiewicz K."/>
            <person name="Wedrychowicz H."/>
        </authorList>
    </citation>
    <scope>NUCLEOTIDE SEQUENCE [LARGE SCALE GENOMIC DNA]</scope>
    <source>
        <strain evidence="9 10">DSM 24787</strain>
    </source>
</reference>
<dbReference type="Proteomes" id="UP000185003">
    <property type="component" value="Unassembled WGS sequence"/>
</dbReference>
<protein>
    <submittedName>
        <fullName evidence="9">Starch-binding associating with outer membrane</fullName>
    </submittedName>
</protein>
<dbReference type="PROSITE" id="PS51257">
    <property type="entry name" value="PROKAR_LIPOPROTEIN"/>
    <property type="match status" value="1"/>
</dbReference>
<keyword evidence="5" id="KW-0998">Cell outer membrane</keyword>
<evidence type="ECO:0000256" key="5">
    <source>
        <dbReference type="ARBA" id="ARBA00023237"/>
    </source>
</evidence>
<proteinExistence type="inferred from homology"/>
<evidence type="ECO:0000256" key="6">
    <source>
        <dbReference type="SAM" id="SignalP"/>
    </source>
</evidence>
<comment type="similarity">
    <text evidence="2">Belongs to the SusD family.</text>
</comment>
<dbReference type="InterPro" id="IPR033985">
    <property type="entry name" value="SusD-like_N"/>
</dbReference>
<keyword evidence="10" id="KW-1185">Reference proteome</keyword>
<dbReference type="InterPro" id="IPR011990">
    <property type="entry name" value="TPR-like_helical_dom_sf"/>
</dbReference>
<dbReference type="Pfam" id="PF07980">
    <property type="entry name" value="SusD_RagB"/>
    <property type="match status" value="1"/>
</dbReference>
<evidence type="ECO:0000256" key="4">
    <source>
        <dbReference type="ARBA" id="ARBA00023136"/>
    </source>
</evidence>
<feature type="domain" description="RagB/SusD" evidence="7">
    <location>
        <begin position="357"/>
        <end position="505"/>
    </location>
</feature>
<gene>
    <name evidence="9" type="ORF">SAMN04488055_0891</name>
</gene>
<dbReference type="CDD" id="cd08977">
    <property type="entry name" value="SusD"/>
    <property type="match status" value="1"/>
</dbReference>
<evidence type="ECO:0000313" key="9">
    <source>
        <dbReference type="EMBL" id="SIN71710.1"/>
    </source>
</evidence>
<feature type="signal peptide" evidence="6">
    <location>
        <begin position="1"/>
        <end position="24"/>
    </location>
</feature>
<dbReference type="RefSeq" id="WP_074238088.1">
    <property type="nucleotide sequence ID" value="NZ_FSRA01000001.1"/>
</dbReference>
<dbReference type="GO" id="GO:0009279">
    <property type="term" value="C:cell outer membrane"/>
    <property type="evidence" value="ECO:0007669"/>
    <property type="project" value="UniProtKB-SubCell"/>
</dbReference>
<feature type="domain" description="SusD-like N-terminal" evidence="8">
    <location>
        <begin position="95"/>
        <end position="221"/>
    </location>
</feature>
<dbReference type="SUPFAM" id="SSF48452">
    <property type="entry name" value="TPR-like"/>
    <property type="match status" value="1"/>
</dbReference>
<sequence>MQTTTKNIATALLVLAGVSFTSCAKFLEEEPKSFLAPENYYKTAEDAFIALTGAYDALGSGGETYIARRLQYLTWFTSDEALPPTLTAEKPLDEFSYVSDNDDVSRVWNSMYAAINQANIVLNRVAKINMDENLKTQYLAEAHFLRALSYFYGVRLWGDLPLVAKEVTAISEVDIARSPISDVYALIISDLEFAGLHLAPSNQNGRARKGAAKALLAKVYLTRASSAAKQADDYQKCADLCNEVLTMPEHVLLPDYEKAVGGEDEFNKESLFEWQGDRVLTTSSELSILGSFSLPRGMYVIPGQAASDGGSIVSEVAYFNRYPDNDYRKECTFYISGPDKNGNTITWQQLAVPYPSPAKKYINKTSTTRDAAAFSGNFVVLRLSDVYLMRAEALNEISGPTADAYTMINAIRGRARKRNGTNPSATPADLSGLTKDSFRDAVLNERVLELGFEGHRWFDLVRTKRLVETIRAIHPTYPVTDKNLLFPIPANEIKLNPKIIQNPEW</sequence>
<dbReference type="Gene3D" id="1.25.40.390">
    <property type="match status" value="1"/>
</dbReference>
<dbReference type="OrthoDB" id="993981at2"/>
<dbReference type="AlphaFoldDB" id="A0A1N6DLT9"/>
<evidence type="ECO:0000256" key="3">
    <source>
        <dbReference type="ARBA" id="ARBA00022729"/>
    </source>
</evidence>
<dbReference type="EMBL" id="FSRA01000001">
    <property type="protein sequence ID" value="SIN71710.1"/>
    <property type="molecule type" value="Genomic_DNA"/>
</dbReference>
<dbReference type="InterPro" id="IPR012944">
    <property type="entry name" value="SusD_RagB_dom"/>
</dbReference>
<evidence type="ECO:0000256" key="1">
    <source>
        <dbReference type="ARBA" id="ARBA00004442"/>
    </source>
</evidence>
<dbReference type="STRING" id="536979.SAMN04488055_0891"/>
<evidence type="ECO:0000256" key="2">
    <source>
        <dbReference type="ARBA" id="ARBA00006275"/>
    </source>
</evidence>
<keyword evidence="3 6" id="KW-0732">Signal</keyword>
<name>A0A1N6DLT9_9BACT</name>
<accession>A0A1N6DLT9</accession>
<organism evidence="9 10">
    <name type="scientific">Chitinophaga niabensis</name>
    <dbReference type="NCBI Taxonomy" id="536979"/>
    <lineage>
        <taxon>Bacteria</taxon>
        <taxon>Pseudomonadati</taxon>
        <taxon>Bacteroidota</taxon>
        <taxon>Chitinophagia</taxon>
        <taxon>Chitinophagales</taxon>
        <taxon>Chitinophagaceae</taxon>
        <taxon>Chitinophaga</taxon>
    </lineage>
</organism>
<keyword evidence="4" id="KW-0472">Membrane</keyword>